<dbReference type="Proteomes" id="UP001271007">
    <property type="component" value="Unassembled WGS sequence"/>
</dbReference>
<feature type="compositionally biased region" description="Polar residues" evidence="5">
    <location>
        <begin position="518"/>
        <end position="573"/>
    </location>
</feature>
<dbReference type="PANTHER" id="PTHR21099">
    <property type="entry name" value="RAD201"/>
    <property type="match status" value="1"/>
</dbReference>
<proteinExistence type="predicted"/>
<feature type="region of interest" description="Disordered" evidence="5">
    <location>
        <begin position="221"/>
        <end position="256"/>
    </location>
</feature>
<evidence type="ECO:0000259" key="6">
    <source>
        <dbReference type="PROSITE" id="PS50103"/>
    </source>
</evidence>
<evidence type="ECO:0000313" key="8">
    <source>
        <dbReference type="Proteomes" id="UP001271007"/>
    </source>
</evidence>
<dbReference type="AlphaFoldDB" id="A0AAJ0DQI0"/>
<dbReference type="InterPro" id="IPR041367">
    <property type="entry name" value="Znf-CCCH_4"/>
</dbReference>
<dbReference type="InterPro" id="IPR036855">
    <property type="entry name" value="Znf_CCCH_sf"/>
</dbReference>
<keyword evidence="8" id="KW-1185">Reference proteome</keyword>
<feature type="compositionally biased region" description="Polar residues" evidence="5">
    <location>
        <begin position="450"/>
        <end position="462"/>
    </location>
</feature>
<dbReference type="InterPro" id="IPR000571">
    <property type="entry name" value="Znf_CCCH"/>
</dbReference>
<feature type="zinc finger region" description="C3H1-type" evidence="4">
    <location>
        <begin position="17"/>
        <end position="44"/>
    </location>
</feature>
<feature type="region of interest" description="Disordered" evidence="5">
    <location>
        <begin position="286"/>
        <end position="356"/>
    </location>
</feature>
<organism evidence="7 8">
    <name type="scientific">Extremus antarcticus</name>
    <dbReference type="NCBI Taxonomy" id="702011"/>
    <lineage>
        <taxon>Eukaryota</taxon>
        <taxon>Fungi</taxon>
        <taxon>Dikarya</taxon>
        <taxon>Ascomycota</taxon>
        <taxon>Pezizomycotina</taxon>
        <taxon>Dothideomycetes</taxon>
        <taxon>Dothideomycetidae</taxon>
        <taxon>Mycosphaerellales</taxon>
        <taxon>Extremaceae</taxon>
        <taxon>Extremus</taxon>
    </lineage>
</organism>
<name>A0AAJ0DQI0_9PEZI</name>
<comment type="caution">
    <text evidence="7">The sequence shown here is derived from an EMBL/GenBank/DDBJ whole genome shotgun (WGS) entry which is preliminary data.</text>
</comment>
<dbReference type="SMART" id="SM00356">
    <property type="entry name" value="ZnF_C3H1"/>
    <property type="match status" value="1"/>
</dbReference>
<reference evidence="7" key="1">
    <citation type="submission" date="2023-04" db="EMBL/GenBank/DDBJ databases">
        <title>Black Yeasts Isolated from many extreme environments.</title>
        <authorList>
            <person name="Coleine C."/>
            <person name="Stajich J.E."/>
            <person name="Selbmann L."/>
        </authorList>
    </citation>
    <scope>NUCLEOTIDE SEQUENCE</scope>
    <source>
        <strain evidence="7">CCFEE 5312</strain>
    </source>
</reference>
<dbReference type="Gene3D" id="4.10.1000.10">
    <property type="entry name" value="Zinc finger, CCCH-type"/>
    <property type="match status" value="1"/>
</dbReference>
<keyword evidence="3 4" id="KW-0862">Zinc</keyword>
<feature type="compositionally biased region" description="Polar residues" evidence="5">
    <location>
        <begin position="288"/>
        <end position="316"/>
    </location>
</feature>
<evidence type="ECO:0000256" key="5">
    <source>
        <dbReference type="SAM" id="MobiDB-lite"/>
    </source>
</evidence>
<dbReference type="PROSITE" id="PS50103">
    <property type="entry name" value="ZF_C3H1"/>
    <property type="match status" value="1"/>
</dbReference>
<dbReference type="GO" id="GO:0008270">
    <property type="term" value="F:zinc ion binding"/>
    <property type="evidence" value="ECO:0007669"/>
    <property type="project" value="UniProtKB-KW"/>
</dbReference>
<evidence type="ECO:0000256" key="3">
    <source>
        <dbReference type="ARBA" id="ARBA00022833"/>
    </source>
</evidence>
<keyword evidence="2 4" id="KW-0863">Zinc-finger</keyword>
<dbReference type="SUPFAM" id="SSF90229">
    <property type="entry name" value="CCCH zinc finger"/>
    <property type="match status" value="1"/>
</dbReference>
<accession>A0AAJ0DQI0</accession>
<feature type="compositionally biased region" description="Low complexity" evidence="5">
    <location>
        <begin position="332"/>
        <end position="346"/>
    </location>
</feature>
<feature type="compositionally biased region" description="Low complexity" evidence="5">
    <location>
        <begin position="418"/>
        <end position="449"/>
    </location>
</feature>
<dbReference type="GO" id="GO:0005634">
    <property type="term" value="C:nucleus"/>
    <property type="evidence" value="ECO:0007669"/>
    <property type="project" value="TreeGrafter"/>
</dbReference>
<feature type="region of interest" description="Disordered" evidence="5">
    <location>
        <begin position="392"/>
        <end position="590"/>
    </location>
</feature>
<feature type="domain" description="C3H1-type" evidence="6">
    <location>
        <begin position="17"/>
        <end position="44"/>
    </location>
</feature>
<gene>
    <name evidence="7" type="ORF">LTR09_004111</name>
</gene>
<dbReference type="EMBL" id="JAWDJX010000010">
    <property type="protein sequence ID" value="KAK3054951.1"/>
    <property type="molecule type" value="Genomic_DNA"/>
</dbReference>
<sequence length="671" mass="67705">MSYLNRGSSRGGGGNNNSNAPLCKFYQEGRCRFGDSCKNYHPPQDSNRGSSSSSSQSLPYHLSRDVIKGDFTFGEERPTWPLSAYGPGKDAPRQLLEGALEQSAEELRLQYYLARASGSTQQYEQTEQAALSHASDRAQQILNDIDGAIKYVMDGTDAHPNREDEVLKPPGNFNWVERPTYDAIAASSTTALGQPNGGSTASSFGQSSTLGAGSAFGQASAPSAGFGGQTGGGSGFGKPSPLGGGPTGFGQPSALGGGLTAFGQASAIGGGPTAFGKPSVMGGGSAFGAQNASTSSPFSQTNTTIGSTPFGQTATAGGTPFGQAGTTGNTPFGQAATTGGTTFGQASNPGTGTGFGQASALGGNALSKSPFGAAASSTPAFGQSGFGAKPAVGAPTAASSTPGFGQSAFGTKPAMSAPAFGQASQPGQQQPAGFGQPSQPGQQPSTFGQASQAGQSTSTFGEASQAGVGQRQPSPFTQATPFGAAAAGGTSTFGQTAFGKPSVIGGASTSPAFGKQTAPAQQQSTFGAPTQPSTFGAPTQPSTFGAPTQPSTFGANGTNTNKHPFGSQQQPSASPGFGGSGQPLPSIKGQRVFKEGPLSFYNNPQTGKKVRIWMPEGAPGPKPEREAGLETYEALGEALKQMYDYVRETGTFKEGVMPEVPPKQEWVSWDL</sequence>
<evidence type="ECO:0000313" key="7">
    <source>
        <dbReference type="EMBL" id="KAK3054951.1"/>
    </source>
</evidence>
<evidence type="ECO:0000256" key="1">
    <source>
        <dbReference type="ARBA" id="ARBA00022723"/>
    </source>
</evidence>
<dbReference type="PANTHER" id="PTHR21099:SF2">
    <property type="entry name" value="SI:CH211-113E8.11"/>
    <property type="match status" value="1"/>
</dbReference>
<feature type="compositionally biased region" description="Gly residues" evidence="5">
    <location>
        <begin position="225"/>
        <end position="248"/>
    </location>
</feature>
<dbReference type="Pfam" id="PF18044">
    <property type="entry name" value="zf-CCCH_4"/>
    <property type="match status" value="1"/>
</dbReference>
<evidence type="ECO:0000256" key="2">
    <source>
        <dbReference type="ARBA" id="ARBA00022771"/>
    </source>
</evidence>
<protein>
    <recommendedName>
        <fullName evidence="6">C3H1-type domain-containing protein</fullName>
    </recommendedName>
</protein>
<keyword evidence="1 4" id="KW-0479">Metal-binding</keyword>
<dbReference type="CDD" id="cd23954">
    <property type="entry name" value="AMO1_CTD"/>
    <property type="match status" value="1"/>
</dbReference>
<feature type="compositionally biased region" description="Low complexity" evidence="5">
    <location>
        <begin position="475"/>
        <end position="499"/>
    </location>
</feature>
<evidence type="ECO:0000256" key="4">
    <source>
        <dbReference type="PROSITE-ProRule" id="PRU00723"/>
    </source>
</evidence>